<accession>A0A397JIF3</accession>
<gene>
    <name evidence="2" type="ORF">Glove_26g84</name>
</gene>
<protein>
    <submittedName>
        <fullName evidence="2">Uncharacterized protein</fullName>
    </submittedName>
</protein>
<dbReference type="OrthoDB" id="2423520at2759"/>
<dbReference type="Proteomes" id="UP000266861">
    <property type="component" value="Unassembled WGS sequence"/>
</dbReference>
<evidence type="ECO:0000313" key="3">
    <source>
        <dbReference type="Proteomes" id="UP000266861"/>
    </source>
</evidence>
<dbReference type="AlphaFoldDB" id="A0A397JIF3"/>
<comment type="caution">
    <text evidence="2">The sequence shown here is derived from an EMBL/GenBank/DDBJ whole genome shotgun (WGS) entry which is preliminary data.</text>
</comment>
<dbReference type="EMBL" id="PQFF01000024">
    <property type="protein sequence ID" value="RHZ88135.1"/>
    <property type="molecule type" value="Genomic_DNA"/>
</dbReference>
<evidence type="ECO:0000256" key="1">
    <source>
        <dbReference type="SAM" id="MobiDB-lite"/>
    </source>
</evidence>
<feature type="region of interest" description="Disordered" evidence="1">
    <location>
        <begin position="318"/>
        <end position="346"/>
    </location>
</feature>
<evidence type="ECO:0000313" key="2">
    <source>
        <dbReference type="EMBL" id="RHZ88135.1"/>
    </source>
</evidence>
<keyword evidence="3" id="KW-1185">Reference proteome</keyword>
<organism evidence="2 3">
    <name type="scientific">Diversispora epigaea</name>
    <dbReference type="NCBI Taxonomy" id="1348612"/>
    <lineage>
        <taxon>Eukaryota</taxon>
        <taxon>Fungi</taxon>
        <taxon>Fungi incertae sedis</taxon>
        <taxon>Mucoromycota</taxon>
        <taxon>Glomeromycotina</taxon>
        <taxon>Glomeromycetes</taxon>
        <taxon>Diversisporales</taxon>
        <taxon>Diversisporaceae</taxon>
        <taxon>Diversispora</taxon>
    </lineage>
</organism>
<reference evidence="2 3" key="1">
    <citation type="submission" date="2018-08" db="EMBL/GenBank/DDBJ databases">
        <title>Genome and evolution of the arbuscular mycorrhizal fungus Diversispora epigaea (formerly Glomus versiforme) and its bacterial endosymbionts.</title>
        <authorList>
            <person name="Sun X."/>
            <person name="Fei Z."/>
            <person name="Harrison M."/>
        </authorList>
    </citation>
    <scope>NUCLEOTIDE SEQUENCE [LARGE SCALE GENOMIC DNA]</scope>
    <source>
        <strain evidence="2 3">IT104</strain>
    </source>
</reference>
<name>A0A397JIF3_9GLOM</name>
<sequence length="556" mass="65326">MYLLSRQETFKESDLKNFQEVIEKWTNLFIKLFDQFSNSDFKLPKLHSWVHHIVDTIREFRAINGYTTETYEALHKTYVKISYRLSNKKNVEEQMIKTIRRKAIIKQNDFKKKFKTPLKFNYSSKLFEFDISEAFEFIDKYKNKTNLDKKMIKSLDHFIQSLDSYFDLLKISTAQDCHIKIYRSVTLENRVILRTTNMFHKRLWFSNISVTMNDEELFEYQFDNGICYTQTLLITEVFLKKEKSLHLALVQWYDFISKRIPFVYGCPLLKLTEVYNFIEIEAIEDIVHIVPRFNKTNEYLNHKQFASLTTPTTLAATTSAATTPAATTPAATTPTATTPTTPTTPTMPIVLIKSEEVAEASSRKKQKTVVEAIKNYSDDDSLFTHKDANYFLNKFEEMNSRQIEIIHVPKIDFRFLSIIEMNNRQIKIEREISDIWKLLASSGIESDYTTENKFINKFVQKVANFAIDKRIYLDESYLKSVAASCTELEFCEYFGGWENKYWSSYYTEYIQSPLLAKHRSLRGSITNRVRSVLFAVFGEHKLPYIDTKSALQEIKE</sequence>
<proteinExistence type="predicted"/>